<evidence type="ECO:0000256" key="1">
    <source>
        <dbReference type="SAM" id="MobiDB-lite"/>
    </source>
</evidence>
<organism evidence="2 3">
    <name type="scientific">Pleurodeles waltl</name>
    <name type="common">Iberian ribbed newt</name>
    <dbReference type="NCBI Taxonomy" id="8319"/>
    <lineage>
        <taxon>Eukaryota</taxon>
        <taxon>Metazoa</taxon>
        <taxon>Chordata</taxon>
        <taxon>Craniata</taxon>
        <taxon>Vertebrata</taxon>
        <taxon>Euteleostomi</taxon>
        <taxon>Amphibia</taxon>
        <taxon>Batrachia</taxon>
        <taxon>Caudata</taxon>
        <taxon>Salamandroidea</taxon>
        <taxon>Salamandridae</taxon>
        <taxon>Pleurodelinae</taxon>
        <taxon>Pleurodeles</taxon>
    </lineage>
</organism>
<keyword evidence="3" id="KW-1185">Reference proteome</keyword>
<feature type="compositionally biased region" description="Polar residues" evidence="1">
    <location>
        <begin position="67"/>
        <end position="83"/>
    </location>
</feature>
<sequence length="179" mass="20020">MPAAKGPQKKTANHMDMESVLEDNNNMDDDVLEGMVHVIHILELDLGCIHRDTRCYVMVEGQTLLPASQNSQDRNAQPTTPQGKQEAADIKEYVRVLVERLRPLPILLANIIEVIQADDCLQQAMVAPPSGRWDTDMATLPRKTAKAQNTLKLVCDVKEWSPSQRVDAYSKDPDSYQPA</sequence>
<accession>A0AAV7NLT3</accession>
<evidence type="ECO:0000313" key="2">
    <source>
        <dbReference type="EMBL" id="KAJ1115900.1"/>
    </source>
</evidence>
<dbReference type="AlphaFoldDB" id="A0AAV7NLT3"/>
<dbReference type="Proteomes" id="UP001066276">
    <property type="component" value="Chromosome 8"/>
</dbReference>
<name>A0AAV7NLT3_PLEWA</name>
<evidence type="ECO:0000313" key="3">
    <source>
        <dbReference type="Proteomes" id="UP001066276"/>
    </source>
</evidence>
<reference evidence="2" key="1">
    <citation type="journal article" date="2022" name="bioRxiv">
        <title>Sequencing and chromosome-scale assembly of the giantPleurodeles waltlgenome.</title>
        <authorList>
            <person name="Brown T."/>
            <person name="Elewa A."/>
            <person name="Iarovenko S."/>
            <person name="Subramanian E."/>
            <person name="Araus A.J."/>
            <person name="Petzold A."/>
            <person name="Susuki M."/>
            <person name="Suzuki K.-i.T."/>
            <person name="Hayashi T."/>
            <person name="Toyoda A."/>
            <person name="Oliveira C."/>
            <person name="Osipova E."/>
            <person name="Leigh N.D."/>
            <person name="Simon A."/>
            <person name="Yun M.H."/>
        </authorList>
    </citation>
    <scope>NUCLEOTIDE SEQUENCE</scope>
    <source>
        <strain evidence="2">20211129_DDA</strain>
        <tissue evidence="2">Liver</tissue>
    </source>
</reference>
<comment type="caution">
    <text evidence="2">The sequence shown here is derived from an EMBL/GenBank/DDBJ whole genome shotgun (WGS) entry which is preliminary data.</text>
</comment>
<feature type="region of interest" description="Disordered" evidence="1">
    <location>
        <begin position="67"/>
        <end position="87"/>
    </location>
</feature>
<gene>
    <name evidence="2" type="ORF">NDU88_004120</name>
</gene>
<protein>
    <submittedName>
        <fullName evidence="2">Uncharacterized protein</fullName>
    </submittedName>
</protein>
<proteinExistence type="predicted"/>
<dbReference type="EMBL" id="JANPWB010000012">
    <property type="protein sequence ID" value="KAJ1115900.1"/>
    <property type="molecule type" value="Genomic_DNA"/>
</dbReference>